<dbReference type="eggNOG" id="COG5548">
    <property type="taxonomic scope" value="Bacteria"/>
</dbReference>
<evidence type="ECO:0000256" key="2">
    <source>
        <dbReference type="ARBA" id="ARBA00022692"/>
    </source>
</evidence>
<dbReference type="InterPro" id="IPR005349">
    <property type="entry name" value="TMEM14"/>
</dbReference>
<keyword evidence="7" id="KW-1185">Reference proteome</keyword>
<gene>
    <name evidence="6" type="ORF">MC7420_5207</name>
</gene>
<dbReference type="STRING" id="118168.MC7420_5207"/>
<dbReference type="Gene3D" id="1.10.10.1740">
    <property type="entry name" value="Transmembrane protein 14-like"/>
    <property type="match status" value="1"/>
</dbReference>
<dbReference type="OrthoDB" id="468294at2"/>
<evidence type="ECO:0000256" key="4">
    <source>
        <dbReference type="ARBA" id="ARBA00023136"/>
    </source>
</evidence>
<comment type="subcellular location">
    <subcellularLocation>
        <location evidence="1">Membrane</location>
    </subcellularLocation>
</comment>
<evidence type="ECO:0000256" key="1">
    <source>
        <dbReference type="ARBA" id="ARBA00004370"/>
    </source>
</evidence>
<dbReference type="EMBL" id="DS989871">
    <property type="protein sequence ID" value="EDX71582.1"/>
    <property type="molecule type" value="Genomic_DNA"/>
</dbReference>
<evidence type="ECO:0000256" key="5">
    <source>
        <dbReference type="SAM" id="Phobius"/>
    </source>
</evidence>
<name>B4W2D9_9CYAN</name>
<feature type="transmembrane region" description="Helical" evidence="5">
    <location>
        <begin position="6"/>
        <end position="28"/>
    </location>
</feature>
<dbReference type="PANTHER" id="PTHR12668:SF43">
    <property type="entry name" value="TRANSMEMBRANE PROTEIN 14 HOMOLOG"/>
    <property type="match status" value="1"/>
</dbReference>
<dbReference type="Pfam" id="PF03647">
    <property type="entry name" value="Tmemb_14"/>
    <property type="match status" value="1"/>
</dbReference>
<dbReference type="RefSeq" id="WP_006105526.1">
    <property type="nucleotide sequence ID" value="NZ_DS989871.1"/>
</dbReference>
<dbReference type="Proteomes" id="UP000003835">
    <property type="component" value="Unassembled WGS sequence"/>
</dbReference>
<dbReference type="AlphaFoldDB" id="B4W2D9"/>
<organism evidence="6 7">
    <name type="scientific">Coleofasciculus chthonoplastes PCC 7420</name>
    <dbReference type="NCBI Taxonomy" id="118168"/>
    <lineage>
        <taxon>Bacteria</taxon>
        <taxon>Bacillati</taxon>
        <taxon>Cyanobacteriota</taxon>
        <taxon>Cyanophyceae</taxon>
        <taxon>Coleofasciculales</taxon>
        <taxon>Coleofasciculaceae</taxon>
        <taxon>Coleofasciculus</taxon>
    </lineage>
</organism>
<keyword evidence="2 5" id="KW-0812">Transmembrane</keyword>
<dbReference type="PANTHER" id="PTHR12668">
    <property type="entry name" value="TRANSMEMBRANE PROTEIN 14, 15"/>
    <property type="match status" value="1"/>
</dbReference>
<feature type="transmembrane region" description="Helical" evidence="5">
    <location>
        <begin position="92"/>
        <end position="113"/>
    </location>
</feature>
<sequence>MNNLLPIITGFVLIYALLVLVGGVIGYVKAKSKKSLISGISSGLGLLVAWWLCRIIPIMGLGLATFISLVLFIVFIIRLFRTRSFMPSGMMMVFSLMATVLFSVGLLAAEGFLQ</sequence>
<dbReference type="GO" id="GO:0015245">
    <property type="term" value="F:fatty acid transmembrane transporter activity"/>
    <property type="evidence" value="ECO:0007669"/>
    <property type="project" value="TreeGrafter"/>
</dbReference>
<proteinExistence type="predicted"/>
<evidence type="ECO:0000256" key="3">
    <source>
        <dbReference type="ARBA" id="ARBA00022989"/>
    </source>
</evidence>
<evidence type="ECO:0000313" key="6">
    <source>
        <dbReference type="EMBL" id="EDX71582.1"/>
    </source>
</evidence>
<accession>B4W2D9</accession>
<dbReference type="GO" id="GO:0016020">
    <property type="term" value="C:membrane"/>
    <property type="evidence" value="ECO:0007669"/>
    <property type="project" value="UniProtKB-SubCell"/>
</dbReference>
<feature type="transmembrane region" description="Helical" evidence="5">
    <location>
        <begin position="35"/>
        <end position="52"/>
    </location>
</feature>
<reference evidence="6 7" key="1">
    <citation type="submission" date="2008-07" db="EMBL/GenBank/DDBJ databases">
        <authorList>
            <person name="Tandeau de Marsac N."/>
            <person name="Ferriera S."/>
            <person name="Johnson J."/>
            <person name="Kravitz S."/>
            <person name="Beeson K."/>
            <person name="Sutton G."/>
            <person name="Rogers Y.-H."/>
            <person name="Friedman R."/>
            <person name="Frazier M."/>
            <person name="Venter J.C."/>
        </authorList>
    </citation>
    <scope>NUCLEOTIDE SEQUENCE [LARGE SCALE GENOMIC DNA]</scope>
    <source>
        <strain evidence="6 7">PCC 7420</strain>
    </source>
</reference>
<keyword evidence="3 5" id="KW-1133">Transmembrane helix</keyword>
<dbReference type="HOGENOM" id="CLU_096652_5_1_3"/>
<dbReference type="InterPro" id="IPR044890">
    <property type="entry name" value="TMEM14_sf"/>
</dbReference>
<feature type="transmembrane region" description="Helical" evidence="5">
    <location>
        <begin position="58"/>
        <end position="80"/>
    </location>
</feature>
<keyword evidence="4 5" id="KW-0472">Membrane</keyword>
<protein>
    <submittedName>
        <fullName evidence="6">Transmembrane proteins 14C</fullName>
    </submittedName>
</protein>
<evidence type="ECO:0000313" key="7">
    <source>
        <dbReference type="Proteomes" id="UP000003835"/>
    </source>
</evidence>